<keyword evidence="2" id="KW-0479">Metal-binding</keyword>
<dbReference type="GO" id="GO:0046872">
    <property type="term" value="F:metal ion binding"/>
    <property type="evidence" value="ECO:0007669"/>
    <property type="project" value="UniProtKB-KW"/>
</dbReference>
<dbReference type="PROSITE" id="PS00149">
    <property type="entry name" value="SULFATASE_2"/>
    <property type="match status" value="1"/>
</dbReference>
<dbReference type="PANTHER" id="PTHR42693">
    <property type="entry name" value="ARYLSULFATASE FAMILY MEMBER"/>
    <property type="match status" value="1"/>
</dbReference>
<dbReference type="SUPFAM" id="SSF53649">
    <property type="entry name" value="Alkaline phosphatase-like"/>
    <property type="match status" value="1"/>
</dbReference>
<sequence length="478" mass="53870">MTLPSLNKCALASALSSALCLSQPTLADSQPMPMVDGHRAPNVVLLFADDLGYADTGFQNSSKDVVTPNLDKLAKAGAILTTGYVTAPVCGPSRAGMLSGRYQESFGYHDNTAPYVREEGIVQGLPLDIPTIGNRFQDIGYTTAMIGKYHDGDPKEYWPHNRGFDEFFGFNNGAANYFVGPINDKNAEEKPNSSIYHNDQLVPPFDDYLTDRFGNEAVNFIENHKDEPFFLYVPFNAIHGPLQALDEDIERFKHIKDPKRRLSVAMNYNMDKNVGNIINKLQEHELMEDTIIIFLSDNGGKPKGNASYNHPLRGQKNELWDGGIRVPFTVTWQGKISAGQTIDDPVISLDILPTVLKAAGADTSDWDIDGVDIMPRLTGQSEKLDNRFLYWDRVIKAAIRDDDWKLVMPNITPRKTEIQLFKISEDISESNNLADKHPEQVERLMKEFKQWQAKNEPAKWGWNKKKFPHKTVFRGQQY</sequence>
<feature type="signal peptide" evidence="5">
    <location>
        <begin position="1"/>
        <end position="27"/>
    </location>
</feature>
<dbReference type="OrthoDB" id="9803751at2"/>
<dbReference type="Gene3D" id="3.30.1120.10">
    <property type="match status" value="1"/>
</dbReference>
<dbReference type="GO" id="GO:0004065">
    <property type="term" value="F:arylsulfatase activity"/>
    <property type="evidence" value="ECO:0007669"/>
    <property type="project" value="TreeGrafter"/>
</dbReference>
<dbReference type="Gene3D" id="3.40.720.10">
    <property type="entry name" value="Alkaline Phosphatase, subunit A"/>
    <property type="match status" value="1"/>
</dbReference>
<dbReference type="InterPro" id="IPR000917">
    <property type="entry name" value="Sulfatase_N"/>
</dbReference>
<organism evidence="7 8">
    <name type="scientific">Photobacterium rosenbergii</name>
    <dbReference type="NCBI Taxonomy" id="294936"/>
    <lineage>
        <taxon>Bacteria</taxon>
        <taxon>Pseudomonadati</taxon>
        <taxon>Pseudomonadota</taxon>
        <taxon>Gammaproteobacteria</taxon>
        <taxon>Vibrionales</taxon>
        <taxon>Vibrionaceae</taxon>
        <taxon>Photobacterium</taxon>
    </lineage>
</organism>
<keyword evidence="4" id="KW-0106">Calcium</keyword>
<evidence type="ECO:0000256" key="5">
    <source>
        <dbReference type="SAM" id="SignalP"/>
    </source>
</evidence>
<feature type="chain" id="PRO_5015735658" evidence="5">
    <location>
        <begin position="28"/>
        <end position="478"/>
    </location>
</feature>
<gene>
    <name evidence="7" type="ORF">C9J01_06280</name>
</gene>
<reference evidence="7 8" key="1">
    <citation type="submission" date="2018-03" db="EMBL/GenBank/DDBJ databases">
        <title>Whole genome sequencing of Histamine producing bacteria.</title>
        <authorList>
            <person name="Butler K."/>
        </authorList>
    </citation>
    <scope>NUCLEOTIDE SEQUENCE [LARGE SCALE GENOMIC DNA]</scope>
    <source>
        <strain evidence="7 8">DSM 19138</strain>
    </source>
</reference>
<feature type="domain" description="Sulfatase N-terminal" evidence="6">
    <location>
        <begin position="41"/>
        <end position="361"/>
    </location>
</feature>
<evidence type="ECO:0000256" key="1">
    <source>
        <dbReference type="ARBA" id="ARBA00008779"/>
    </source>
</evidence>
<evidence type="ECO:0000313" key="7">
    <source>
        <dbReference type="EMBL" id="PSW16598.1"/>
    </source>
</evidence>
<keyword evidence="3" id="KW-0378">Hydrolase</keyword>
<name>A0A2T3NMB4_9GAMM</name>
<dbReference type="AlphaFoldDB" id="A0A2T3NMB4"/>
<evidence type="ECO:0000256" key="3">
    <source>
        <dbReference type="ARBA" id="ARBA00022801"/>
    </source>
</evidence>
<evidence type="ECO:0000256" key="4">
    <source>
        <dbReference type="ARBA" id="ARBA00022837"/>
    </source>
</evidence>
<dbReference type="Pfam" id="PF00884">
    <property type="entry name" value="Sulfatase"/>
    <property type="match status" value="1"/>
</dbReference>
<evidence type="ECO:0000313" key="8">
    <source>
        <dbReference type="Proteomes" id="UP000241346"/>
    </source>
</evidence>
<proteinExistence type="inferred from homology"/>
<dbReference type="InterPro" id="IPR024607">
    <property type="entry name" value="Sulfatase_CS"/>
</dbReference>
<comment type="similarity">
    <text evidence="1">Belongs to the sulfatase family.</text>
</comment>
<comment type="caution">
    <text evidence="7">The sequence shown here is derived from an EMBL/GenBank/DDBJ whole genome shotgun (WGS) entry which is preliminary data.</text>
</comment>
<accession>A0A2T3NMB4</accession>
<dbReference type="EMBL" id="PYMB01000001">
    <property type="protein sequence ID" value="PSW16598.1"/>
    <property type="molecule type" value="Genomic_DNA"/>
</dbReference>
<protein>
    <submittedName>
        <fullName evidence="7">Sulfatase</fullName>
    </submittedName>
</protein>
<dbReference type="InterPro" id="IPR050738">
    <property type="entry name" value="Sulfatase"/>
</dbReference>
<evidence type="ECO:0000259" key="6">
    <source>
        <dbReference type="Pfam" id="PF00884"/>
    </source>
</evidence>
<keyword evidence="5" id="KW-0732">Signal</keyword>
<dbReference type="InterPro" id="IPR017850">
    <property type="entry name" value="Alkaline_phosphatase_core_sf"/>
</dbReference>
<dbReference type="RefSeq" id="WP_107297219.1">
    <property type="nucleotide sequence ID" value="NZ_PYMB01000001.1"/>
</dbReference>
<dbReference type="PANTHER" id="PTHR42693:SF53">
    <property type="entry name" value="ENDO-4-O-SULFATASE"/>
    <property type="match status" value="1"/>
</dbReference>
<dbReference type="Proteomes" id="UP000241346">
    <property type="component" value="Unassembled WGS sequence"/>
</dbReference>
<evidence type="ECO:0000256" key="2">
    <source>
        <dbReference type="ARBA" id="ARBA00022723"/>
    </source>
</evidence>